<comment type="caution">
    <text evidence="3">The sequence shown here is derived from an EMBL/GenBank/DDBJ whole genome shotgun (WGS) entry which is preliminary data.</text>
</comment>
<keyword evidence="1" id="KW-0732">Signal</keyword>
<gene>
    <name evidence="3" type="ORF">FHS94_002084</name>
</gene>
<dbReference type="RefSeq" id="WP_184057400.1">
    <property type="nucleotide sequence ID" value="NZ_JACIJK010000006.1"/>
</dbReference>
<dbReference type="NCBIfam" id="TIGR02595">
    <property type="entry name" value="PEP_CTERM"/>
    <property type="match status" value="1"/>
</dbReference>
<name>A0A7W9EW76_9SPHN</name>
<protein>
    <recommendedName>
        <fullName evidence="2">Ice-binding protein C-terminal domain-containing protein</fullName>
    </recommendedName>
</protein>
<evidence type="ECO:0000313" key="3">
    <source>
        <dbReference type="EMBL" id="MBB5715238.1"/>
    </source>
</evidence>
<reference evidence="3 4" key="1">
    <citation type="submission" date="2020-08" db="EMBL/GenBank/DDBJ databases">
        <title>Genomic Encyclopedia of Type Strains, Phase IV (KMG-IV): sequencing the most valuable type-strain genomes for metagenomic binning, comparative biology and taxonomic classification.</title>
        <authorList>
            <person name="Goeker M."/>
        </authorList>
    </citation>
    <scope>NUCLEOTIDE SEQUENCE [LARGE SCALE GENOMIC DNA]</scope>
    <source>
        <strain evidence="3 4">DSM 100044</strain>
    </source>
</reference>
<dbReference type="Proteomes" id="UP000546200">
    <property type="component" value="Unassembled WGS sequence"/>
</dbReference>
<proteinExistence type="predicted"/>
<sequence>MRKHTHLMTAVIALALFNPPPASAEHRQFTNQSQFESVTKNRDVATVESSPADYYGNSGFIDLGTISVITSSPLFVQDTNYYGSGKFLSAQQESPIYLTFTADRLVTAFGFNYTSAVPLLFYVDNFNLKAEPSPFPTSSFFGFTSDAPFSTVFLGINGDGIDLDSIQVADMVPPVPEPSSWALMGLGVLAAWFAARKRRGTGPAARALAT</sequence>
<organism evidence="3 4">
    <name type="scientific">Sphingomonas aerophila</name>
    <dbReference type="NCBI Taxonomy" id="1344948"/>
    <lineage>
        <taxon>Bacteria</taxon>
        <taxon>Pseudomonadati</taxon>
        <taxon>Pseudomonadota</taxon>
        <taxon>Alphaproteobacteria</taxon>
        <taxon>Sphingomonadales</taxon>
        <taxon>Sphingomonadaceae</taxon>
        <taxon>Sphingomonas</taxon>
    </lineage>
</organism>
<evidence type="ECO:0000259" key="2">
    <source>
        <dbReference type="Pfam" id="PF07589"/>
    </source>
</evidence>
<feature type="chain" id="PRO_5031038468" description="Ice-binding protein C-terminal domain-containing protein" evidence="1">
    <location>
        <begin position="25"/>
        <end position="210"/>
    </location>
</feature>
<dbReference type="EMBL" id="JACIJK010000006">
    <property type="protein sequence ID" value="MBB5715238.1"/>
    <property type="molecule type" value="Genomic_DNA"/>
</dbReference>
<dbReference type="InterPro" id="IPR013424">
    <property type="entry name" value="Ice-binding_C"/>
</dbReference>
<keyword evidence="4" id="KW-1185">Reference proteome</keyword>
<feature type="domain" description="Ice-binding protein C-terminal" evidence="2">
    <location>
        <begin position="174"/>
        <end position="199"/>
    </location>
</feature>
<evidence type="ECO:0000313" key="4">
    <source>
        <dbReference type="Proteomes" id="UP000546200"/>
    </source>
</evidence>
<evidence type="ECO:0000256" key="1">
    <source>
        <dbReference type="SAM" id="SignalP"/>
    </source>
</evidence>
<dbReference type="Pfam" id="PF07589">
    <property type="entry name" value="PEP-CTERM"/>
    <property type="match status" value="1"/>
</dbReference>
<accession>A0A7W9EW76</accession>
<dbReference type="AlphaFoldDB" id="A0A7W9EW76"/>
<feature type="signal peptide" evidence="1">
    <location>
        <begin position="1"/>
        <end position="24"/>
    </location>
</feature>